<dbReference type="Proteomes" id="UP001328107">
    <property type="component" value="Unassembled WGS sequence"/>
</dbReference>
<proteinExistence type="predicted"/>
<accession>A0AAN4Z787</accession>
<sequence>MQSRPIFGISLSLLVSAHNCVKLVHSYILLHHRIEEDDSSKHDCRDDDAEYSEHPHDILNLTATAEGVICISQLSSARETLKGRCAQI</sequence>
<protein>
    <submittedName>
        <fullName evidence="1">Uncharacterized protein</fullName>
    </submittedName>
</protein>
<reference evidence="2" key="1">
    <citation type="submission" date="2022-10" db="EMBL/GenBank/DDBJ databases">
        <title>Genome assembly of Pristionchus species.</title>
        <authorList>
            <person name="Yoshida K."/>
            <person name="Sommer R.J."/>
        </authorList>
    </citation>
    <scope>NUCLEOTIDE SEQUENCE [LARGE SCALE GENOMIC DNA]</scope>
    <source>
        <strain evidence="2">RS5460</strain>
    </source>
</reference>
<evidence type="ECO:0000313" key="2">
    <source>
        <dbReference type="Proteomes" id="UP001328107"/>
    </source>
</evidence>
<keyword evidence="2" id="KW-1185">Reference proteome</keyword>
<dbReference type="EMBL" id="BTRK01000002">
    <property type="protein sequence ID" value="GMR35446.1"/>
    <property type="molecule type" value="Genomic_DNA"/>
</dbReference>
<dbReference type="AlphaFoldDB" id="A0AAN4Z787"/>
<evidence type="ECO:0000313" key="1">
    <source>
        <dbReference type="EMBL" id="GMR35446.1"/>
    </source>
</evidence>
<comment type="caution">
    <text evidence="1">The sequence shown here is derived from an EMBL/GenBank/DDBJ whole genome shotgun (WGS) entry which is preliminary data.</text>
</comment>
<organism evidence="1 2">
    <name type="scientific">Pristionchus mayeri</name>
    <dbReference type="NCBI Taxonomy" id="1317129"/>
    <lineage>
        <taxon>Eukaryota</taxon>
        <taxon>Metazoa</taxon>
        <taxon>Ecdysozoa</taxon>
        <taxon>Nematoda</taxon>
        <taxon>Chromadorea</taxon>
        <taxon>Rhabditida</taxon>
        <taxon>Rhabditina</taxon>
        <taxon>Diplogasteromorpha</taxon>
        <taxon>Diplogasteroidea</taxon>
        <taxon>Neodiplogasteridae</taxon>
        <taxon>Pristionchus</taxon>
    </lineage>
</organism>
<gene>
    <name evidence="1" type="ORF">PMAYCL1PPCAC_05641</name>
</gene>
<name>A0AAN4Z787_9BILA</name>